<accession>A0A0E9NS06</accession>
<protein>
    <submittedName>
        <fullName evidence="2">Uncharacterized protein</fullName>
    </submittedName>
</protein>
<reference evidence="2 3" key="3">
    <citation type="journal article" date="2015" name="Genome Announc.">
        <title>Draft Genome Sequence of the Archiascomycetous Yeast Saitoella complicata.</title>
        <authorList>
            <person name="Yamauchi K."/>
            <person name="Kondo S."/>
            <person name="Hamamoto M."/>
            <person name="Takahashi Y."/>
            <person name="Ogura Y."/>
            <person name="Hayashi T."/>
            <person name="Nishida H."/>
        </authorList>
    </citation>
    <scope>NUCLEOTIDE SEQUENCE [LARGE SCALE GENOMIC DNA]</scope>
    <source>
        <strain evidence="2 3">NRRL Y-17804</strain>
    </source>
</reference>
<proteinExistence type="predicted"/>
<reference evidence="2 3" key="1">
    <citation type="journal article" date="2011" name="J. Gen. Appl. Microbiol.">
        <title>Draft genome sequencing of the enigmatic yeast Saitoella complicata.</title>
        <authorList>
            <person name="Nishida H."/>
            <person name="Hamamoto M."/>
            <person name="Sugiyama J."/>
        </authorList>
    </citation>
    <scope>NUCLEOTIDE SEQUENCE [LARGE SCALE GENOMIC DNA]</scope>
    <source>
        <strain evidence="2 3">NRRL Y-17804</strain>
    </source>
</reference>
<evidence type="ECO:0000313" key="2">
    <source>
        <dbReference type="EMBL" id="GAO52215.1"/>
    </source>
</evidence>
<organism evidence="2 3">
    <name type="scientific">Saitoella complicata (strain BCRC 22490 / CBS 7301 / JCM 7358 / NBRC 10748 / NRRL Y-17804)</name>
    <dbReference type="NCBI Taxonomy" id="698492"/>
    <lineage>
        <taxon>Eukaryota</taxon>
        <taxon>Fungi</taxon>
        <taxon>Dikarya</taxon>
        <taxon>Ascomycota</taxon>
        <taxon>Taphrinomycotina</taxon>
        <taxon>Taphrinomycotina incertae sedis</taxon>
        <taxon>Saitoella</taxon>
    </lineage>
</organism>
<comment type="caution">
    <text evidence="2">The sequence shown here is derived from an EMBL/GenBank/DDBJ whole genome shotgun (WGS) entry which is preliminary data.</text>
</comment>
<evidence type="ECO:0000256" key="1">
    <source>
        <dbReference type="SAM" id="Phobius"/>
    </source>
</evidence>
<evidence type="ECO:0000313" key="3">
    <source>
        <dbReference type="Proteomes" id="UP000033140"/>
    </source>
</evidence>
<name>A0A0E9NS06_SAICN</name>
<feature type="transmembrane region" description="Helical" evidence="1">
    <location>
        <begin position="34"/>
        <end position="53"/>
    </location>
</feature>
<dbReference type="AlphaFoldDB" id="A0A0E9NS06"/>
<gene>
    <name evidence="2" type="ORF">G7K_6298-t1</name>
</gene>
<keyword evidence="1" id="KW-0472">Membrane</keyword>
<sequence>MLEDEKSECTISLSECAGRSRLFTQHFLTQDVRVLFFFVIRDHWGFLSLSSLFAKGLEWVPSLLWGIFCIAKGLLAIITTFVWGCLTGYYLLSRIAMGFWYA</sequence>
<feature type="transmembrane region" description="Helical" evidence="1">
    <location>
        <begin position="65"/>
        <end position="92"/>
    </location>
</feature>
<reference evidence="2 3" key="2">
    <citation type="journal article" date="2014" name="J. Gen. Appl. Microbiol.">
        <title>The early diverging ascomycetous budding yeast Saitoella complicata has three histone deacetylases belonging to the Clr6, Hos2, and Rpd3 lineages.</title>
        <authorList>
            <person name="Nishida H."/>
            <person name="Matsumoto T."/>
            <person name="Kondo S."/>
            <person name="Hamamoto M."/>
            <person name="Yoshikawa H."/>
        </authorList>
    </citation>
    <scope>NUCLEOTIDE SEQUENCE [LARGE SCALE GENOMIC DNA]</scope>
    <source>
        <strain evidence="2 3">NRRL Y-17804</strain>
    </source>
</reference>
<dbReference type="Proteomes" id="UP000033140">
    <property type="component" value="Unassembled WGS sequence"/>
</dbReference>
<keyword evidence="1" id="KW-0812">Transmembrane</keyword>
<keyword evidence="1" id="KW-1133">Transmembrane helix</keyword>
<keyword evidence="3" id="KW-1185">Reference proteome</keyword>
<dbReference type="EMBL" id="BACD03000063">
    <property type="protein sequence ID" value="GAO52215.1"/>
    <property type="molecule type" value="Genomic_DNA"/>
</dbReference>